<organism evidence="3 4">
    <name type="scientific">Campylobacter armoricus</name>
    <dbReference type="NCBI Taxonomy" id="2505970"/>
    <lineage>
        <taxon>Bacteria</taxon>
        <taxon>Pseudomonadati</taxon>
        <taxon>Campylobacterota</taxon>
        <taxon>Epsilonproteobacteria</taxon>
        <taxon>Campylobacterales</taxon>
        <taxon>Campylobacteraceae</taxon>
        <taxon>Campylobacter</taxon>
    </lineage>
</organism>
<accession>A0A7L5I8V9</accession>
<dbReference type="GO" id="GO:0005829">
    <property type="term" value="C:cytosol"/>
    <property type="evidence" value="ECO:0007669"/>
    <property type="project" value="TreeGrafter"/>
</dbReference>
<evidence type="ECO:0000256" key="1">
    <source>
        <dbReference type="ARBA" id="ARBA00022676"/>
    </source>
</evidence>
<dbReference type="KEGG" id="carm:CARM_1594"/>
<dbReference type="GO" id="GO:0009244">
    <property type="term" value="P:lipopolysaccharide core region biosynthetic process"/>
    <property type="evidence" value="ECO:0007669"/>
    <property type="project" value="TreeGrafter"/>
</dbReference>
<proteinExistence type="predicted"/>
<reference evidence="3 4" key="1">
    <citation type="submission" date="2020-05" db="EMBL/GenBank/DDBJ databases">
        <title>Complete genome sequencing of Campylobacter and Arcobacter type strains.</title>
        <authorList>
            <person name="Miller W.G."/>
            <person name="Yee E."/>
        </authorList>
    </citation>
    <scope>NUCLEOTIDE SEQUENCE [LARGE SCALE GENOMIC DNA]</scope>
    <source>
        <strain evidence="3 4">CCUG 73571</strain>
    </source>
</reference>
<keyword evidence="2 3" id="KW-0808">Transferase</keyword>
<name>A0A7L5I8V9_9BACT</name>
<dbReference type="PANTHER" id="PTHR30160:SF15">
    <property type="entry name" value="GLYCOSYLTRANSFERASE HI_0523-RELATED"/>
    <property type="match status" value="1"/>
</dbReference>
<dbReference type="Proteomes" id="UP000509246">
    <property type="component" value="Chromosome"/>
</dbReference>
<evidence type="ECO:0000313" key="3">
    <source>
        <dbReference type="EMBL" id="QKF80470.1"/>
    </source>
</evidence>
<dbReference type="SUPFAM" id="SSF53756">
    <property type="entry name" value="UDP-Glycosyltransferase/glycogen phosphorylase"/>
    <property type="match status" value="1"/>
</dbReference>
<dbReference type="GO" id="GO:0008713">
    <property type="term" value="F:ADP-heptose-lipopolysaccharide heptosyltransferase activity"/>
    <property type="evidence" value="ECO:0007669"/>
    <property type="project" value="TreeGrafter"/>
</dbReference>
<evidence type="ECO:0000313" key="4">
    <source>
        <dbReference type="Proteomes" id="UP000509246"/>
    </source>
</evidence>
<sequence>MYKKYNLKCDLNNRGGDKYTLSIGYFCPHNIGDMIVSLDMLYAIKHIYHAKVIVFCRKNTENILKNFDFIDNIELIDKIDKNIIPQINKYPIDYLISFHAKSFLIKLLINTNTKYIIVKAKFVSIFSLKCKTIFTSITKRFFKNRSDRDRMLYYARKINSSIFDIKIKNLEFKTQIQTNAIHKILINDFLRKNEIKNFVILNPFSITSKHTLDIISFLKLAKNIKKNYQNISIVIPTYELVHDDFIDEIHKYDKNLLEEIIVFKNNSDILNLAELISRSKCIISPSTGAIHIATNLKIPSIALYPPKDEIFWPTYNKDYIIITKTQNNLREDEKQEFIENITKRLKKYL</sequence>
<dbReference type="Pfam" id="PF01075">
    <property type="entry name" value="Glyco_transf_9"/>
    <property type="match status" value="1"/>
</dbReference>
<evidence type="ECO:0000256" key="2">
    <source>
        <dbReference type="ARBA" id="ARBA00022679"/>
    </source>
</evidence>
<protein>
    <submittedName>
        <fullName evidence="3">Glycosyltransferase, family 9</fullName>
    </submittedName>
</protein>
<keyword evidence="1" id="KW-0328">Glycosyltransferase</keyword>
<dbReference type="EMBL" id="CP053825">
    <property type="protein sequence ID" value="QKF80470.1"/>
    <property type="molecule type" value="Genomic_DNA"/>
</dbReference>
<dbReference type="AlphaFoldDB" id="A0A7L5I8V9"/>
<dbReference type="PANTHER" id="PTHR30160">
    <property type="entry name" value="TETRAACYLDISACCHARIDE 4'-KINASE-RELATED"/>
    <property type="match status" value="1"/>
</dbReference>
<dbReference type="Gene3D" id="3.40.50.2000">
    <property type="entry name" value="Glycogen Phosphorylase B"/>
    <property type="match status" value="2"/>
</dbReference>
<dbReference type="InterPro" id="IPR002201">
    <property type="entry name" value="Glyco_trans_9"/>
</dbReference>
<dbReference type="InterPro" id="IPR051199">
    <property type="entry name" value="LPS_LOS_Heptosyltrfase"/>
</dbReference>
<keyword evidence="4" id="KW-1185">Reference proteome</keyword>
<gene>
    <name evidence="3" type="ORF">CARM_1594</name>
</gene>